<dbReference type="PANTHER" id="PTHR11803:SF39">
    <property type="entry name" value="2-IMINOBUTANOATE_2-IMINOPROPANOATE DEAMINASE"/>
    <property type="match status" value="1"/>
</dbReference>
<dbReference type="NCBIfam" id="TIGR00004">
    <property type="entry name" value="Rid family detoxifying hydrolase"/>
    <property type="match status" value="1"/>
</dbReference>
<dbReference type="PANTHER" id="PTHR11803">
    <property type="entry name" value="2-IMINOBUTANOATE/2-IMINOPROPANOATE DEAMINASE RIDA"/>
    <property type="match status" value="1"/>
</dbReference>
<evidence type="ECO:0000256" key="1">
    <source>
        <dbReference type="ARBA" id="ARBA00010552"/>
    </source>
</evidence>
<protein>
    <submittedName>
        <fullName evidence="2">RidA family protein</fullName>
    </submittedName>
</protein>
<dbReference type="InterPro" id="IPR006175">
    <property type="entry name" value="YjgF/YER057c/UK114"/>
</dbReference>
<dbReference type="EMBL" id="JASNVW010000011">
    <property type="protein sequence ID" value="MDK6029526.1"/>
    <property type="molecule type" value="Genomic_DNA"/>
</dbReference>
<organism evidence="2 3">
    <name type="scientific">Ignisphaera cupida</name>
    <dbReference type="NCBI Taxonomy" id="3050454"/>
    <lineage>
        <taxon>Archaea</taxon>
        <taxon>Thermoproteota</taxon>
        <taxon>Thermoprotei</taxon>
        <taxon>Desulfurococcales</taxon>
        <taxon>Desulfurococcaceae</taxon>
        <taxon>Ignisphaera</taxon>
    </lineage>
</organism>
<name>A0ABD4Z854_9CREN</name>
<dbReference type="RefSeq" id="WP_285274513.1">
    <property type="nucleotide sequence ID" value="NZ_JASNVW010000011.1"/>
</dbReference>
<accession>A0ABD4Z854</accession>
<dbReference type="Pfam" id="PF01042">
    <property type="entry name" value="Ribonuc_L-PSP"/>
    <property type="match status" value="1"/>
</dbReference>
<dbReference type="InterPro" id="IPR035959">
    <property type="entry name" value="RutC-like_sf"/>
</dbReference>
<sequence length="128" mass="14070">MSKEIVFTEKAPKPIGPYSQAVKVGQWLFVSGQIALDPATGDLIVGGIEEQTTRVFENIKAILEAAGYTLDDIVKVTVYLTDLSDFPKFNEVYSRYFKSNPPARTTVQVSALPRGAKIEVDVIAYKQG</sequence>
<evidence type="ECO:0000313" key="3">
    <source>
        <dbReference type="Proteomes" id="UP001529235"/>
    </source>
</evidence>
<proteinExistence type="inferred from homology"/>
<dbReference type="AlphaFoldDB" id="A0ABD4Z854"/>
<dbReference type="CDD" id="cd00448">
    <property type="entry name" value="YjgF_YER057c_UK114_family"/>
    <property type="match status" value="1"/>
</dbReference>
<dbReference type="InterPro" id="IPR006056">
    <property type="entry name" value="RidA"/>
</dbReference>
<evidence type="ECO:0000313" key="2">
    <source>
        <dbReference type="EMBL" id="MDK6029526.1"/>
    </source>
</evidence>
<gene>
    <name evidence="2" type="ORF">QPL79_09135</name>
</gene>
<comment type="caution">
    <text evidence="2">The sequence shown here is derived from an EMBL/GenBank/DDBJ whole genome shotgun (WGS) entry which is preliminary data.</text>
</comment>
<keyword evidence="3" id="KW-1185">Reference proteome</keyword>
<comment type="similarity">
    <text evidence="1">Belongs to the RutC family.</text>
</comment>
<dbReference type="SUPFAM" id="SSF55298">
    <property type="entry name" value="YjgF-like"/>
    <property type="match status" value="1"/>
</dbReference>
<dbReference type="FunFam" id="3.30.1330.40:FF:000001">
    <property type="entry name" value="L-PSP family endoribonuclease"/>
    <property type="match status" value="1"/>
</dbReference>
<reference evidence="2 3" key="1">
    <citation type="submission" date="2023-05" db="EMBL/GenBank/DDBJ databases">
        <title>A new hyperthermophilic archaea 'Ignisphaera cupida' sp. nov. and description of the family 'Ignisphaeraceae' fam. nov.</title>
        <authorList>
            <person name="Podosokorskaya O.A."/>
            <person name="Elcheninov A.G."/>
            <person name="Klukina A."/>
            <person name="Merkel A.Y."/>
        </authorList>
    </citation>
    <scope>NUCLEOTIDE SEQUENCE [LARGE SCALE GENOMIC DNA]</scope>
    <source>
        <strain evidence="2 3">4213-co</strain>
    </source>
</reference>
<dbReference type="Gene3D" id="3.30.1330.40">
    <property type="entry name" value="RutC-like"/>
    <property type="match status" value="1"/>
</dbReference>
<dbReference type="Proteomes" id="UP001529235">
    <property type="component" value="Unassembled WGS sequence"/>
</dbReference>